<dbReference type="EMBL" id="JAWWNJ010000083">
    <property type="protein sequence ID" value="KAK7001351.1"/>
    <property type="molecule type" value="Genomic_DNA"/>
</dbReference>
<gene>
    <name evidence="1" type="ORF">R3P38DRAFT_3048666</name>
</gene>
<sequence length="512" mass="58700">MGEIYETVGNEIRNAGREITRLGNELWNLSFPRRSPAISRLSRELLSEIFLFTLCLHGFGPLDAQSRISAEPLTLCHVSARWRDVAISTPSLWSTIWIDRPREVHLIMTEVWARYSQQCPLTIYLRQTPPAPQGQPPPSFMDAHEYDITETILMCLGNHLERWKRVTFLFFHQTQETLLSLLEFAKSGAPLLEHIHMTTGGWDIKSKQLLERMMYSYPSVKSIVVHKSLSQEFIRWGRLTRLDSHMGCPRDSYLAVLKACSSLRIAELRVTQDHDNTPFKPPRHHICVPELTSLTIHADRVDLVAIFECIVLPKLEGLVLRYSATPRADNDAQALERLLVRSACTLQRFSLRDITPIRDDSRHLGFLLLPHMSSILELFLQVDITDNILTHLTLPSPDHDTPARGLFPKLRMLSLRDLRGDHVDDLLLYRLVVSRFPGPTPDRNGRYSGPLHIVYFRLRVKGHSASPVLPLLVERCRDRIDLRIYLEQCTDLHVKVGWYTSPPIPGGYLTEG</sequence>
<comment type="caution">
    <text evidence="1">The sequence shown here is derived from an EMBL/GenBank/DDBJ whole genome shotgun (WGS) entry which is preliminary data.</text>
</comment>
<accession>A0AAW0A5L5</accession>
<organism evidence="1 2">
    <name type="scientific">Favolaschia claudopus</name>
    <dbReference type="NCBI Taxonomy" id="2862362"/>
    <lineage>
        <taxon>Eukaryota</taxon>
        <taxon>Fungi</taxon>
        <taxon>Dikarya</taxon>
        <taxon>Basidiomycota</taxon>
        <taxon>Agaricomycotina</taxon>
        <taxon>Agaricomycetes</taxon>
        <taxon>Agaricomycetidae</taxon>
        <taxon>Agaricales</taxon>
        <taxon>Marasmiineae</taxon>
        <taxon>Mycenaceae</taxon>
        <taxon>Favolaschia</taxon>
    </lineage>
</organism>
<dbReference type="AlphaFoldDB" id="A0AAW0A5L5"/>
<dbReference type="Gene3D" id="1.20.1280.50">
    <property type="match status" value="1"/>
</dbReference>
<reference evidence="1 2" key="1">
    <citation type="journal article" date="2024" name="J Genomics">
        <title>Draft genome sequencing and assembly of Favolaschia claudopus CIRM-BRFM 2984 isolated from oak limbs.</title>
        <authorList>
            <person name="Navarro D."/>
            <person name="Drula E."/>
            <person name="Chaduli D."/>
            <person name="Cazenave R."/>
            <person name="Ahrendt S."/>
            <person name="Wang J."/>
            <person name="Lipzen A."/>
            <person name="Daum C."/>
            <person name="Barry K."/>
            <person name="Grigoriev I.V."/>
            <person name="Favel A."/>
            <person name="Rosso M.N."/>
            <person name="Martin F."/>
        </authorList>
    </citation>
    <scope>NUCLEOTIDE SEQUENCE [LARGE SCALE GENOMIC DNA]</scope>
    <source>
        <strain evidence="1 2">CIRM-BRFM 2984</strain>
    </source>
</reference>
<protein>
    <recommendedName>
        <fullName evidence="3">F-box domain-containing protein</fullName>
    </recommendedName>
</protein>
<proteinExistence type="predicted"/>
<evidence type="ECO:0000313" key="2">
    <source>
        <dbReference type="Proteomes" id="UP001362999"/>
    </source>
</evidence>
<dbReference type="Proteomes" id="UP001362999">
    <property type="component" value="Unassembled WGS sequence"/>
</dbReference>
<evidence type="ECO:0008006" key="3">
    <source>
        <dbReference type="Google" id="ProtNLM"/>
    </source>
</evidence>
<evidence type="ECO:0000313" key="1">
    <source>
        <dbReference type="EMBL" id="KAK7001351.1"/>
    </source>
</evidence>
<name>A0AAW0A5L5_9AGAR</name>
<keyword evidence="2" id="KW-1185">Reference proteome</keyword>